<gene>
    <name evidence="2" type="ORF">F0562_001210</name>
</gene>
<name>A0A5J5C719_9ASTE</name>
<organism evidence="2 3">
    <name type="scientific">Nyssa sinensis</name>
    <dbReference type="NCBI Taxonomy" id="561372"/>
    <lineage>
        <taxon>Eukaryota</taxon>
        <taxon>Viridiplantae</taxon>
        <taxon>Streptophyta</taxon>
        <taxon>Embryophyta</taxon>
        <taxon>Tracheophyta</taxon>
        <taxon>Spermatophyta</taxon>
        <taxon>Magnoliopsida</taxon>
        <taxon>eudicotyledons</taxon>
        <taxon>Gunneridae</taxon>
        <taxon>Pentapetalae</taxon>
        <taxon>asterids</taxon>
        <taxon>Cornales</taxon>
        <taxon>Nyssaceae</taxon>
        <taxon>Nyssa</taxon>
    </lineage>
</organism>
<sequence length="163" mass="18222">MGVNLGVGQNHLVQIECLDDEESSNVPHGRDVTGSVGERVDGDGIELDSKEGPFENSNFLDGNYGLSNDDDLYKLHGLDGSSNEEGSKGKGKFLEFRVGTDMKDIAFRLRMMFSLAKEFKEVARKYTIAKGKPIRFVKEETTRVRAIYKEGFNWIIFASMMQG</sequence>
<dbReference type="AlphaFoldDB" id="A0A5J5C719"/>
<reference evidence="2 3" key="1">
    <citation type="submission" date="2019-09" db="EMBL/GenBank/DDBJ databases">
        <title>A chromosome-level genome assembly of the Chinese tupelo Nyssa sinensis.</title>
        <authorList>
            <person name="Yang X."/>
            <person name="Kang M."/>
            <person name="Yang Y."/>
            <person name="Xiong H."/>
            <person name="Wang M."/>
            <person name="Zhang Z."/>
            <person name="Wang Z."/>
            <person name="Wu H."/>
            <person name="Ma T."/>
            <person name="Liu J."/>
            <person name="Xi Z."/>
        </authorList>
    </citation>
    <scope>NUCLEOTIDE SEQUENCE [LARGE SCALE GENOMIC DNA]</scope>
    <source>
        <strain evidence="2">J267</strain>
        <tissue evidence="2">Leaf</tissue>
    </source>
</reference>
<keyword evidence="3" id="KW-1185">Reference proteome</keyword>
<evidence type="ECO:0000313" key="2">
    <source>
        <dbReference type="EMBL" id="KAA8549772.1"/>
    </source>
</evidence>
<dbReference type="Proteomes" id="UP000325577">
    <property type="component" value="Linkage Group LG0"/>
</dbReference>
<evidence type="ECO:0008006" key="4">
    <source>
        <dbReference type="Google" id="ProtNLM"/>
    </source>
</evidence>
<feature type="region of interest" description="Disordered" evidence="1">
    <location>
        <begin position="21"/>
        <end position="41"/>
    </location>
</feature>
<protein>
    <recommendedName>
        <fullName evidence="4">Transposase MuDR plant domain-containing protein</fullName>
    </recommendedName>
</protein>
<evidence type="ECO:0000313" key="3">
    <source>
        <dbReference type="Proteomes" id="UP000325577"/>
    </source>
</evidence>
<accession>A0A5J5C719</accession>
<proteinExistence type="predicted"/>
<evidence type="ECO:0000256" key="1">
    <source>
        <dbReference type="SAM" id="MobiDB-lite"/>
    </source>
</evidence>
<dbReference type="OrthoDB" id="1918246at2759"/>
<dbReference type="EMBL" id="CM018031">
    <property type="protein sequence ID" value="KAA8549772.1"/>
    <property type="molecule type" value="Genomic_DNA"/>
</dbReference>